<dbReference type="RefSeq" id="WP_152943664.1">
    <property type="nucleotide sequence ID" value="NZ_WHYS01000035.1"/>
</dbReference>
<evidence type="ECO:0000313" key="1">
    <source>
        <dbReference type="EMBL" id="MQL56651.1"/>
    </source>
</evidence>
<gene>
    <name evidence="1" type="ORF">GFB69_13385</name>
</gene>
<name>A0A6G1T6P5_ACIAM</name>
<feature type="non-terminal residue" evidence="1">
    <location>
        <position position="67"/>
    </location>
</feature>
<organism evidence="1 2">
    <name type="scientific">Acidianus ambivalens</name>
    <name type="common">Desulfurolobus ambivalens</name>
    <dbReference type="NCBI Taxonomy" id="2283"/>
    <lineage>
        <taxon>Archaea</taxon>
        <taxon>Thermoproteota</taxon>
        <taxon>Thermoprotei</taxon>
        <taxon>Sulfolobales</taxon>
        <taxon>Sulfolobaceae</taxon>
        <taxon>Acidianus</taxon>
    </lineage>
</organism>
<sequence length="67" mass="7604">MMPFTSYKISSYIQCLKRNFDEKTAHSLAFLASIKGDIDGFYAADGSVYYRDFIHVPIEGNCSELVK</sequence>
<protein>
    <submittedName>
        <fullName evidence="1">Uncharacterized protein</fullName>
    </submittedName>
</protein>
<proteinExistence type="predicted"/>
<dbReference type="EMBL" id="WHYS01000035">
    <property type="protein sequence ID" value="MQL56651.1"/>
    <property type="molecule type" value="Genomic_DNA"/>
</dbReference>
<evidence type="ECO:0000313" key="2">
    <source>
        <dbReference type="Proteomes" id="UP000474054"/>
    </source>
</evidence>
<comment type="caution">
    <text evidence="1">The sequence shown here is derived from an EMBL/GenBank/DDBJ whole genome shotgun (WGS) entry which is preliminary data.</text>
</comment>
<accession>A0A6G1T6P5</accession>
<dbReference type="Proteomes" id="UP000474054">
    <property type="component" value="Unassembled WGS sequence"/>
</dbReference>
<dbReference type="AlphaFoldDB" id="A0A6G1T6P5"/>
<reference evidence="1 2" key="1">
    <citation type="submission" date="2019-10" db="EMBL/GenBank/DDBJ databases">
        <title>Comparative genomics of sulfur disproportionating microorganisms.</title>
        <authorList>
            <person name="Ward L.M."/>
            <person name="Bertran E."/>
            <person name="Johnston D."/>
        </authorList>
    </citation>
    <scope>NUCLEOTIDE SEQUENCE [LARGE SCALE GENOMIC DNA]</scope>
    <source>
        <strain evidence="1 2">DSM 3772</strain>
    </source>
</reference>